<protein>
    <recommendedName>
        <fullName evidence="1">DUF8040 domain-containing protein</fullName>
    </recommendedName>
</protein>
<sequence>MVMSRDNPPRRVCPCRYTLNYRISDQVRNLHRLVSLSDASCLCNLWMDCNTFSRLCYLLEYFGGLLSTKHVTVAEQIAMLLSAIAHHKKNCVVNHDFLRPGRTVRKHFHAVLNNIYKMSHVFLAKATPSPMTVQTPSRDGSRTFIDIRVPEHEKGRYRTRKGHVAVNVLGVCNPNLQFIYVLSG</sequence>
<organism evidence="2">
    <name type="scientific">Sesamum latifolium</name>
    <dbReference type="NCBI Taxonomy" id="2727402"/>
    <lineage>
        <taxon>Eukaryota</taxon>
        <taxon>Viridiplantae</taxon>
        <taxon>Streptophyta</taxon>
        <taxon>Embryophyta</taxon>
        <taxon>Tracheophyta</taxon>
        <taxon>Spermatophyta</taxon>
        <taxon>Magnoliopsida</taxon>
        <taxon>eudicotyledons</taxon>
        <taxon>Gunneridae</taxon>
        <taxon>Pentapetalae</taxon>
        <taxon>asterids</taxon>
        <taxon>lamiids</taxon>
        <taxon>Lamiales</taxon>
        <taxon>Pedaliaceae</taxon>
        <taxon>Sesamum</taxon>
    </lineage>
</organism>
<dbReference type="Pfam" id="PF26138">
    <property type="entry name" value="DUF8040"/>
    <property type="match status" value="1"/>
</dbReference>
<dbReference type="EMBL" id="JACGWN010000015">
    <property type="protein sequence ID" value="KAL0402002.1"/>
    <property type="molecule type" value="Genomic_DNA"/>
</dbReference>
<reference evidence="2" key="2">
    <citation type="journal article" date="2024" name="Plant">
        <title>Genomic evolution and insights into agronomic trait innovations of Sesamum species.</title>
        <authorList>
            <person name="Miao H."/>
            <person name="Wang L."/>
            <person name="Qu L."/>
            <person name="Liu H."/>
            <person name="Sun Y."/>
            <person name="Le M."/>
            <person name="Wang Q."/>
            <person name="Wei S."/>
            <person name="Zheng Y."/>
            <person name="Lin W."/>
            <person name="Duan Y."/>
            <person name="Cao H."/>
            <person name="Xiong S."/>
            <person name="Wang X."/>
            <person name="Wei L."/>
            <person name="Li C."/>
            <person name="Ma Q."/>
            <person name="Ju M."/>
            <person name="Zhao R."/>
            <person name="Li G."/>
            <person name="Mu C."/>
            <person name="Tian Q."/>
            <person name="Mei H."/>
            <person name="Zhang T."/>
            <person name="Gao T."/>
            <person name="Zhang H."/>
        </authorList>
    </citation>
    <scope>NUCLEOTIDE SEQUENCE</scope>
    <source>
        <strain evidence="2">KEN1</strain>
    </source>
</reference>
<dbReference type="PANTHER" id="PTHR22930:SF293">
    <property type="entry name" value="PROTEIN ALP1-LIKE"/>
    <property type="match status" value="1"/>
</dbReference>
<proteinExistence type="predicted"/>
<evidence type="ECO:0000259" key="1">
    <source>
        <dbReference type="Pfam" id="PF26138"/>
    </source>
</evidence>
<comment type="caution">
    <text evidence="2">The sequence shown here is derived from an EMBL/GenBank/DDBJ whole genome shotgun (WGS) entry which is preliminary data.</text>
</comment>
<dbReference type="InterPro" id="IPR058353">
    <property type="entry name" value="DUF8040"/>
</dbReference>
<dbReference type="AlphaFoldDB" id="A0AAW2TBI9"/>
<gene>
    <name evidence="2" type="ORF">Slati_4230100</name>
</gene>
<name>A0AAW2TBI9_9LAMI</name>
<dbReference type="InterPro" id="IPR045249">
    <property type="entry name" value="HARBI1-like"/>
</dbReference>
<feature type="domain" description="DUF8040" evidence="1">
    <location>
        <begin position="37"/>
        <end position="116"/>
    </location>
</feature>
<accession>A0AAW2TBI9</accession>
<reference evidence="2" key="1">
    <citation type="submission" date="2020-06" db="EMBL/GenBank/DDBJ databases">
        <authorList>
            <person name="Li T."/>
            <person name="Hu X."/>
            <person name="Zhang T."/>
            <person name="Song X."/>
            <person name="Zhang H."/>
            <person name="Dai N."/>
            <person name="Sheng W."/>
            <person name="Hou X."/>
            <person name="Wei L."/>
        </authorList>
    </citation>
    <scope>NUCLEOTIDE SEQUENCE</scope>
    <source>
        <strain evidence="2">KEN1</strain>
        <tissue evidence="2">Leaf</tissue>
    </source>
</reference>
<dbReference type="PANTHER" id="PTHR22930">
    <property type="match status" value="1"/>
</dbReference>
<evidence type="ECO:0000313" key="2">
    <source>
        <dbReference type="EMBL" id="KAL0402002.1"/>
    </source>
</evidence>